<comment type="caution">
    <text evidence="2">The sequence shown here is derived from an EMBL/GenBank/DDBJ whole genome shotgun (WGS) entry which is preliminary data.</text>
</comment>
<protein>
    <submittedName>
        <fullName evidence="2">Uncharacterized protein</fullName>
    </submittedName>
</protein>
<evidence type="ECO:0000313" key="2">
    <source>
        <dbReference type="EMBL" id="RHZ76982.1"/>
    </source>
</evidence>
<accession>A0A397IQB3</accession>
<feature type="region of interest" description="Disordered" evidence="1">
    <location>
        <begin position="1"/>
        <end position="40"/>
    </location>
</feature>
<name>A0A397IQB3_9GLOM</name>
<dbReference type="Proteomes" id="UP000266861">
    <property type="component" value="Unassembled WGS sequence"/>
</dbReference>
<proteinExistence type="predicted"/>
<feature type="compositionally biased region" description="Low complexity" evidence="1">
    <location>
        <begin position="15"/>
        <end position="26"/>
    </location>
</feature>
<organism evidence="2 3">
    <name type="scientific">Diversispora epigaea</name>
    <dbReference type="NCBI Taxonomy" id="1348612"/>
    <lineage>
        <taxon>Eukaryota</taxon>
        <taxon>Fungi</taxon>
        <taxon>Fungi incertae sedis</taxon>
        <taxon>Mucoromycota</taxon>
        <taxon>Glomeromycotina</taxon>
        <taxon>Glomeromycetes</taxon>
        <taxon>Diversisporales</taxon>
        <taxon>Diversisporaceae</taxon>
        <taxon>Diversispora</taxon>
    </lineage>
</organism>
<keyword evidence="3" id="KW-1185">Reference proteome</keyword>
<sequence>MSTPSIQQETELEEQNINNEVQNNNEKPGEPGNDEICSNNEEPENLFLQHGQAYSSLEAFKYITDQYAEMNGFKLRKEAWKVFCSWFQIGTLTRQDYLGLFVIIKTRRLLLNIHIVFGFDLELKFFKFKKTVIPLVKYNNVKGRRRNEKTDYVYKLTGAFYKQNRNQTVVCLWT</sequence>
<gene>
    <name evidence="2" type="ORF">Glove_186g66</name>
</gene>
<dbReference type="EMBL" id="PQFF01000176">
    <property type="protein sequence ID" value="RHZ76982.1"/>
    <property type="molecule type" value="Genomic_DNA"/>
</dbReference>
<evidence type="ECO:0000256" key="1">
    <source>
        <dbReference type="SAM" id="MobiDB-lite"/>
    </source>
</evidence>
<reference evidence="2 3" key="1">
    <citation type="submission" date="2018-08" db="EMBL/GenBank/DDBJ databases">
        <title>Genome and evolution of the arbuscular mycorrhizal fungus Diversispora epigaea (formerly Glomus versiforme) and its bacterial endosymbionts.</title>
        <authorList>
            <person name="Sun X."/>
            <person name="Fei Z."/>
            <person name="Harrison M."/>
        </authorList>
    </citation>
    <scope>NUCLEOTIDE SEQUENCE [LARGE SCALE GENOMIC DNA]</scope>
    <source>
        <strain evidence="2 3">IT104</strain>
    </source>
</reference>
<dbReference type="OrthoDB" id="2448014at2759"/>
<dbReference type="AlphaFoldDB" id="A0A397IQB3"/>
<evidence type="ECO:0000313" key="3">
    <source>
        <dbReference type="Proteomes" id="UP000266861"/>
    </source>
</evidence>